<evidence type="ECO:0000313" key="4">
    <source>
        <dbReference type="Proteomes" id="UP001257914"/>
    </source>
</evidence>
<reference evidence="3 4" key="1">
    <citation type="submission" date="2023-10" db="EMBL/GenBank/DDBJ databases">
        <title>Psychrosphaera aquimaarina strain SW33 isolated from seawater.</title>
        <authorList>
            <person name="Bayburt H."/>
            <person name="Kim J.M."/>
            <person name="Choi B.J."/>
            <person name="Jeon C.O."/>
        </authorList>
    </citation>
    <scope>NUCLEOTIDE SEQUENCE [LARGE SCALE GENOMIC DNA]</scope>
    <source>
        <strain evidence="3 4">KCTC 52743</strain>
    </source>
</reference>
<accession>A0ABU3R210</accession>
<name>A0ABU3R210_9GAMM</name>
<dbReference type="EMBL" id="JAWCUA010000010">
    <property type="protein sequence ID" value="MDU0113683.1"/>
    <property type="molecule type" value="Genomic_DNA"/>
</dbReference>
<evidence type="ECO:0000256" key="1">
    <source>
        <dbReference type="SAM" id="Phobius"/>
    </source>
</evidence>
<organism evidence="3 4">
    <name type="scientific">Psychrosphaera aquimarina</name>
    <dbReference type="NCBI Taxonomy" id="2044854"/>
    <lineage>
        <taxon>Bacteria</taxon>
        <taxon>Pseudomonadati</taxon>
        <taxon>Pseudomonadota</taxon>
        <taxon>Gammaproteobacteria</taxon>
        <taxon>Alteromonadales</taxon>
        <taxon>Pseudoalteromonadaceae</taxon>
        <taxon>Psychrosphaera</taxon>
    </lineage>
</organism>
<comment type="caution">
    <text evidence="3">The sequence shown here is derived from an EMBL/GenBank/DDBJ whole genome shotgun (WGS) entry which is preliminary data.</text>
</comment>
<gene>
    <name evidence="2" type="ORF">RT723_11870</name>
    <name evidence="3" type="ORF">RT723_12025</name>
</gene>
<keyword evidence="1" id="KW-0472">Membrane</keyword>
<evidence type="ECO:0000313" key="3">
    <source>
        <dbReference type="EMBL" id="MDU0113710.1"/>
    </source>
</evidence>
<dbReference type="Proteomes" id="UP001257914">
    <property type="component" value="Unassembled WGS sequence"/>
</dbReference>
<keyword evidence="4" id="KW-1185">Reference proteome</keyword>
<keyword evidence="1" id="KW-0812">Transmembrane</keyword>
<dbReference type="EMBL" id="JAWCUA010000010">
    <property type="protein sequence ID" value="MDU0113710.1"/>
    <property type="molecule type" value="Genomic_DNA"/>
</dbReference>
<feature type="transmembrane region" description="Helical" evidence="1">
    <location>
        <begin position="20"/>
        <end position="41"/>
    </location>
</feature>
<keyword evidence="1" id="KW-1133">Transmembrane helix</keyword>
<proteinExistence type="predicted"/>
<dbReference type="RefSeq" id="WP_315947307.1">
    <property type="nucleotide sequence ID" value="NZ_JAWCUA010000010.1"/>
</dbReference>
<sequence length="182" mass="21332">MVNQEQGKVTTDSLMDRSFVRVLVAAGIIAVLFYIAVRSFLGIINEVEEFKYDLLAERFSISMDYARREWIIRGKPDSLTLEYYIDQQAINNKINKKLLLQINEFGWPINVASESRELDCLNLWMYFAHEEQDNKTVENLTEQLDVKRINNNCHYLHKEKFPNQLMFSYNSSNGQVVTSNTY</sequence>
<evidence type="ECO:0000313" key="2">
    <source>
        <dbReference type="EMBL" id="MDU0113683.1"/>
    </source>
</evidence>
<protein>
    <submittedName>
        <fullName evidence="3">Uncharacterized protein</fullName>
    </submittedName>
</protein>